<sequence>ALEPVILSDRELKKDILTDEDWNNLEQIAKFLILFKEVTIIMSGFTYPTISTVIPLYNLLIDHIEDTIDNINTLPSIKLAAEKCKEKILEYYNKTNNIYLFATILDSRLKLQYFKGKEWGDELIKTIQESFLSNYNTYYKSLNEITSNILYENENRSIISNKRNRLLGKTVRYCMCLKSWWTGPLNELNN</sequence>
<comment type="caution">
    <text evidence="1">The sequence shown here is derived from an EMBL/GenBank/DDBJ whole genome shotgun (WGS) entry which is preliminary data.</text>
</comment>
<accession>A0A9N9DQ54</accession>
<dbReference type="Proteomes" id="UP000789375">
    <property type="component" value="Unassembled WGS sequence"/>
</dbReference>
<dbReference type="SUPFAM" id="SSF53098">
    <property type="entry name" value="Ribonuclease H-like"/>
    <property type="match status" value="1"/>
</dbReference>
<keyword evidence="2" id="KW-1185">Reference proteome</keyword>
<dbReference type="AlphaFoldDB" id="A0A9N9DQ54"/>
<gene>
    <name evidence="1" type="ORF">FMOSSE_LOCUS11346</name>
</gene>
<evidence type="ECO:0000313" key="2">
    <source>
        <dbReference type="Proteomes" id="UP000789375"/>
    </source>
</evidence>
<feature type="non-terminal residue" evidence="1">
    <location>
        <position position="190"/>
    </location>
</feature>
<protein>
    <submittedName>
        <fullName evidence="1">8187_t:CDS:1</fullName>
    </submittedName>
</protein>
<name>A0A9N9DQ54_FUNMO</name>
<reference evidence="1" key="1">
    <citation type="submission" date="2021-06" db="EMBL/GenBank/DDBJ databases">
        <authorList>
            <person name="Kallberg Y."/>
            <person name="Tangrot J."/>
            <person name="Rosling A."/>
        </authorList>
    </citation>
    <scope>NUCLEOTIDE SEQUENCE</scope>
    <source>
        <strain evidence="1">87-6 pot B 2015</strain>
    </source>
</reference>
<organism evidence="1 2">
    <name type="scientific">Funneliformis mosseae</name>
    <name type="common">Endomycorrhizal fungus</name>
    <name type="synonym">Glomus mosseae</name>
    <dbReference type="NCBI Taxonomy" id="27381"/>
    <lineage>
        <taxon>Eukaryota</taxon>
        <taxon>Fungi</taxon>
        <taxon>Fungi incertae sedis</taxon>
        <taxon>Mucoromycota</taxon>
        <taxon>Glomeromycotina</taxon>
        <taxon>Glomeromycetes</taxon>
        <taxon>Glomerales</taxon>
        <taxon>Glomeraceae</taxon>
        <taxon>Funneliformis</taxon>
    </lineage>
</organism>
<proteinExistence type="predicted"/>
<dbReference type="EMBL" id="CAJVPP010004348">
    <property type="protein sequence ID" value="CAG8648371.1"/>
    <property type="molecule type" value="Genomic_DNA"/>
</dbReference>
<evidence type="ECO:0000313" key="1">
    <source>
        <dbReference type="EMBL" id="CAG8648371.1"/>
    </source>
</evidence>
<dbReference type="PANTHER" id="PTHR23272">
    <property type="entry name" value="BED FINGER-RELATED"/>
    <property type="match status" value="1"/>
</dbReference>
<dbReference type="InterPro" id="IPR012337">
    <property type="entry name" value="RNaseH-like_sf"/>
</dbReference>
<dbReference type="PANTHER" id="PTHR23272:SF161">
    <property type="entry name" value="ZINC FINGER BED DOMAIN-CONTAINING PROTEIN RICESLEEPER 1-LIKE"/>
    <property type="match status" value="1"/>
</dbReference>